<gene>
    <name evidence="1" type="ORF">EGI31_22405</name>
</gene>
<keyword evidence="2" id="KW-1185">Reference proteome</keyword>
<dbReference type="RefSeq" id="WP_255039411.1">
    <property type="nucleotide sequence ID" value="NZ_RJUF01000186.1"/>
</dbReference>
<organism evidence="1 2">
    <name type="scientific">Lacihabitans soyangensis</name>
    <dbReference type="NCBI Taxonomy" id="869394"/>
    <lineage>
        <taxon>Bacteria</taxon>
        <taxon>Pseudomonadati</taxon>
        <taxon>Bacteroidota</taxon>
        <taxon>Cytophagia</taxon>
        <taxon>Cytophagales</taxon>
        <taxon>Leadbetterellaceae</taxon>
        <taxon>Lacihabitans</taxon>
    </lineage>
</organism>
<evidence type="ECO:0000313" key="2">
    <source>
        <dbReference type="Proteomes" id="UP001204144"/>
    </source>
</evidence>
<reference evidence="1 2" key="1">
    <citation type="submission" date="2018-11" db="EMBL/GenBank/DDBJ databases">
        <title>Novel bacteria species description.</title>
        <authorList>
            <person name="Han J.-H."/>
        </authorList>
    </citation>
    <scope>NUCLEOTIDE SEQUENCE [LARGE SCALE GENOMIC DNA]</scope>
    <source>
        <strain evidence="1 2">KCTC23259</strain>
    </source>
</reference>
<evidence type="ECO:0000313" key="1">
    <source>
        <dbReference type="EMBL" id="MCP9765697.1"/>
    </source>
</evidence>
<name>A0AAE3KUM0_9BACT</name>
<dbReference type="AlphaFoldDB" id="A0AAE3KUM0"/>
<dbReference type="Proteomes" id="UP001204144">
    <property type="component" value="Unassembled WGS sequence"/>
</dbReference>
<dbReference type="EMBL" id="RJUF01000186">
    <property type="protein sequence ID" value="MCP9765697.1"/>
    <property type="molecule type" value="Genomic_DNA"/>
</dbReference>
<accession>A0AAE3KUM0</accession>
<sequence>MKIRSKILFLICIGILICCNRNKNEEPQPIQYYPEMKIGDAWIYRIDEVSKILSKEIGSTYILKIEVIDTLRYNGEKYFQKAWYKSSSEVGSWEYLKTSFEYRNQKGVFEKELNNHFQKVAFPVAFSTSWKVDQRTGVFEEGKAKYLTFNKKFTFGQEVLNDIYGVAVKYDSTGIYNFQEFEEYSPKYGLVSAYKKNILYCQENAACLGKNIEESKTTITQTLVKVIR</sequence>
<protein>
    <submittedName>
        <fullName evidence="1">Uncharacterized protein</fullName>
    </submittedName>
</protein>
<comment type="caution">
    <text evidence="1">The sequence shown here is derived from an EMBL/GenBank/DDBJ whole genome shotgun (WGS) entry which is preliminary data.</text>
</comment>
<proteinExistence type="predicted"/>